<evidence type="ECO:0000256" key="1">
    <source>
        <dbReference type="SAM" id="SignalP"/>
    </source>
</evidence>
<organism evidence="3 4">
    <name type="scientific">Oceanobacillus kimchii</name>
    <dbReference type="NCBI Taxonomy" id="746691"/>
    <lineage>
        <taxon>Bacteria</taxon>
        <taxon>Bacillati</taxon>
        <taxon>Bacillota</taxon>
        <taxon>Bacilli</taxon>
        <taxon>Bacillales</taxon>
        <taxon>Bacillaceae</taxon>
        <taxon>Oceanobacillus</taxon>
    </lineage>
</organism>
<feature type="domain" description="ABC-type glycine betaine transport system substrate-binding" evidence="2">
    <location>
        <begin position="31"/>
        <end position="311"/>
    </location>
</feature>
<feature type="chain" id="PRO_5045984536" evidence="1">
    <location>
        <begin position="18"/>
        <end position="333"/>
    </location>
</feature>
<dbReference type="Proteomes" id="UP001275436">
    <property type="component" value="Unassembled WGS sequence"/>
</dbReference>
<keyword evidence="1" id="KW-0732">Signal</keyword>
<gene>
    <name evidence="3" type="ORF">MACH08_34110</name>
</gene>
<accession>A0ABQ5TNF9</accession>
<evidence type="ECO:0000313" key="4">
    <source>
        <dbReference type="Proteomes" id="UP001275436"/>
    </source>
</evidence>
<evidence type="ECO:0000313" key="3">
    <source>
        <dbReference type="EMBL" id="GLO67627.1"/>
    </source>
</evidence>
<sequence>MKKKLLLLMAAVVLLLAACGDSSSDSESEIDTIVLADAGWDSIKVHNSIAQRIIEEGYDYNTDVTSGSTAATVQGLRDGDINVYTEVWTDNIKELYEESIESGDIEQLSVNFDDNVQGLYVPSYVIEGDPDRGIEPLAPDLETVEDLKKYPEVFQDPEDPSKGRLINAPSGWAVEQAINEKFETYGLGETFNNFGPGSDAAIIADLASAYEAGEGWVGYYWSPTAITAKYDLTLLKEDPYDEEQWNEDKSTEFPPNDVVIAVHKDFPEQAPGVTEFLKNYETSSALTEEALNYMEENGASPEEAAEWWMKEHEDIWSSWVPEDVATAVQESLQ</sequence>
<dbReference type="PROSITE" id="PS51257">
    <property type="entry name" value="PROKAR_LIPOPROTEIN"/>
    <property type="match status" value="1"/>
</dbReference>
<dbReference type="RefSeq" id="WP_077597004.1">
    <property type="nucleotide sequence ID" value="NZ_BSKO01000001.1"/>
</dbReference>
<comment type="caution">
    <text evidence="3">The sequence shown here is derived from an EMBL/GenBank/DDBJ whole genome shotgun (WGS) entry which is preliminary data.</text>
</comment>
<dbReference type="Gene3D" id="3.40.190.100">
    <property type="entry name" value="Glycine betaine-binding periplasmic protein, domain 2"/>
    <property type="match status" value="1"/>
</dbReference>
<reference evidence="3 4" key="1">
    <citation type="submission" date="2023-02" db="EMBL/GenBank/DDBJ databases">
        <title>Oceanobacillus kimchii IFOP_LL358 isolated form Alexandrium catenella lab strain.</title>
        <authorList>
            <person name="Gajardo G."/>
            <person name="Ueki S."/>
            <person name="Maruyama F."/>
        </authorList>
    </citation>
    <scope>NUCLEOTIDE SEQUENCE [LARGE SCALE GENOMIC DNA]</scope>
    <source>
        <strain evidence="3 4">IFOP_LL358</strain>
    </source>
</reference>
<dbReference type="SUPFAM" id="SSF53850">
    <property type="entry name" value="Periplasmic binding protein-like II"/>
    <property type="match status" value="1"/>
</dbReference>
<dbReference type="CDD" id="cd13641">
    <property type="entry name" value="PBP2_HisX_like"/>
    <property type="match status" value="1"/>
</dbReference>
<proteinExistence type="predicted"/>
<feature type="signal peptide" evidence="1">
    <location>
        <begin position="1"/>
        <end position="17"/>
    </location>
</feature>
<dbReference type="Gene3D" id="3.40.190.10">
    <property type="entry name" value="Periplasmic binding protein-like II"/>
    <property type="match status" value="1"/>
</dbReference>
<evidence type="ECO:0000259" key="2">
    <source>
        <dbReference type="Pfam" id="PF04069"/>
    </source>
</evidence>
<name>A0ABQ5TNF9_9BACI</name>
<protein>
    <submittedName>
        <fullName evidence="3">ABC transporter substrate-binding protein</fullName>
    </submittedName>
</protein>
<keyword evidence="4" id="KW-1185">Reference proteome</keyword>
<dbReference type="Pfam" id="PF04069">
    <property type="entry name" value="OpuAC"/>
    <property type="match status" value="1"/>
</dbReference>
<dbReference type="EMBL" id="BSKO01000001">
    <property type="protein sequence ID" value="GLO67627.1"/>
    <property type="molecule type" value="Genomic_DNA"/>
</dbReference>
<dbReference type="InterPro" id="IPR007210">
    <property type="entry name" value="ABC_Gly_betaine_transp_sub-bd"/>
</dbReference>